<dbReference type="PANTHER" id="PTHR36302">
    <property type="entry name" value="BLR7088 PROTEIN"/>
    <property type="match status" value="1"/>
</dbReference>
<dbReference type="EMBL" id="MLJW01001087">
    <property type="protein sequence ID" value="OIQ80248.1"/>
    <property type="molecule type" value="Genomic_DNA"/>
</dbReference>
<proteinExistence type="predicted"/>
<dbReference type="InterPro" id="IPR036182">
    <property type="entry name" value="PCuAC_sf"/>
</dbReference>
<reference evidence="1" key="1">
    <citation type="submission" date="2016-10" db="EMBL/GenBank/DDBJ databases">
        <title>Sequence of Gallionella enrichment culture.</title>
        <authorList>
            <person name="Poehlein A."/>
            <person name="Muehling M."/>
            <person name="Daniel R."/>
        </authorList>
    </citation>
    <scope>NUCLEOTIDE SEQUENCE</scope>
</reference>
<organism evidence="1">
    <name type="scientific">mine drainage metagenome</name>
    <dbReference type="NCBI Taxonomy" id="410659"/>
    <lineage>
        <taxon>unclassified sequences</taxon>
        <taxon>metagenomes</taxon>
        <taxon>ecological metagenomes</taxon>
    </lineage>
</organism>
<sequence>MRNRIFAWLAACLLPLASVAAEPVNISGAWARATAPGQQVGAAYMVLQSALDATLTNITSDAAGSVEIHSMTMDHGVMEMRMQETLPLPAGKPVRLAPGGLHLMLFDLKKPLEAGDQLTLTLTFRDKRGKTSTQALRVPVKAGPD</sequence>
<dbReference type="SUPFAM" id="SSF110087">
    <property type="entry name" value="DR1885-like metal-binding protein"/>
    <property type="match status" value="1"/>
</dbReference>
<evidence type="ECO:0008006" key="2">
    <source>
        <dbReference type="Google" id="ProtNLM"/>
    </source>
</evidence>
<dbReference type="AlphaFoldDB" id="A0A1J5QA28"/>
<gene>
    <name evidence="1" type="ORF">GALL_380020</name>
</gene>
<name>A0A1J5QA28_9ZZZZ</name>
<dbReference type="Gene3D" id="2.60.40.1890">
    <property type="entry name" value="PCu(A)C copper chaperone"/>
    <property type="match status" value="1"/>
</dbReference>
<accession>A0A1J5QA28</accession>
<dbReference type="PANTHER" id="PTHR36302:SF1">
    <property type="entry name" value="COPPER CHAPERONE PCU(A)C"/>
    <property type="match status" value="1"/>
</dbReference>
<dbReference type="Pfam" id="PF04314">
    <property type="entry name" value="PCuAC"/>
    <property type="match status" value="1"/>
</dbReference>
<dbReference type="InterPro" id="IPR007410">
    <property type="entry name" value="LpqE-like"/>
</dbReference>
<protein>
    <recommendedName>
        <fullName evidence="2">Copper chaperone PCu(A)C</fullName>
    </recommendedName>
</protein>
<comment type="caution">
    <text evidence="1">The sequence shown here is derived from an EMBL/GenBank/DDBJ whole genome shotgun (WGS) entry which is preliminary data.</text>
</comment>
<dbReference type="InterPro" id="IPR058248">
    <property type="entry name" value="Lxx211020-like"/>
</dbReference>
<evidence type="ECO:0000313" key="1">
    <source>
        <dbReference type="EMBL" id="OIQ80248.1"/>
    </source>
</evidence>